<dbReference type="InterPro" id="IPR027417">
    <property type="entry name" value="P-loop_NTPase"/>
</dbReference>
<sequence length="1754" mass="197952">MHVLLQFYKKFVTDSQNGLCVVCQIGFKYHIHLGSTRAHHWESSMSLTLRRSSKRKSLLINDEDDSPSTSPTSASPSISPKVSRLMQKFENSPSPPTNRNASSSNVTIGTGRQWSRTDLQEKQTFDGTMSQELETRDASMDYPSQTKKDENSWADFSEFSSSPLSSTPTNLPRSRRPLPRTKEQIDQDAANLIQRWWRRQRQKKKLKLGLEYVYISLQRKRVIQQMFQSEKVYVTQLAEIINSYLTPVTAYKHLSMDEINNLFSNVKEIAEFHSNFLIKFSNKMRSNPGLISDLFLELVPTMVLYQEYNRTHEANMVSQLMDGHKKFSQFVNKSVTSKVEDGRQHLTKLISLPVQKVSLYQYGLKELSIYTLPSHPDYQGTKLACESVKNAIRFMHKKGKVHTSAFHNLVEKTFERPQFCFHCLRLMLDEPITGYQCTYCQGTVHKGCSRKVMEEDACSHPSAALAIINQTLKKGSVGTTTSQAESDNEERSRSRSRKKSSFIKKKQLNESDGEDIVSGPPSRTPSDSHPSFPPEKSENVPTHTGVPDSDTDDGASGTESDRPRERRVSIFGTDRQRKRGVVVKADSSATVVKARRSSSIVPMVEVVSSVDESKRTELEAVPAHVMDVDDSTAEELSKEDESAMSWVTKLKKAQKSRLFTINNTSAFSFDRGNFHESKGRWRRKPPPILYSNCPTQFGAEGRVHPEGSVSYRIEGINSPLIFHWTVSSTTSQPSISFTLPVELQEKLTVVMEARVGEKFCDVKFDVRNKNAHLDVSNANVGRTPSRTEGPVQALQDGTSRTSSSSSLSSSLNSSEITSVNAPTFDHSFSLKSNVEQNKDRNSIGVATEGEYSGFKYTTYDVSKMSAGHRDDDSEEEDDVEEQKKKKLLNSIKLVDPAEVKTTPEELKNAMAHLRLNTNTPPSANSRRRRQPNPIQRNDEDYLVAVSQVPPSESEPDDGSTPAPLTHTPIMESEAEEEAEVDVDGRTKGLMMSAFARLEGGNFTESLRDVNMTLRYFVSISNPKDKQREAKICVLYKFALQILISRKGCTDDIRVARLTRHLSEIPLQPKHRIICMRMAVKSNMEVQNFATASRLLSVLLPLNLVDQSKLQELLNDCIFQGTKDKHHDTIECPCCSQPASDAFDRCIQCQHEFLVCRRDVEIIKTSNYFRCSYCDSTFCEEVGKTIVECPMCKHGKLEEGVGKSSLIIAFLTDAFQPKLVKRIPPATVSPQASRDKVITEIIDTEGKTSKDTGDEIKKASVVCVVAPANNPEAIRNIRERWLPFIQEMKPKVPVVVVVSQRDLQTQESPELEHSLQEIMTKHPEVETCVESSAKHLSNIQEVFVYAQNAVLYPSAPLVNRASWTPSEQCNEAIDRLFFIIDKDGDNALNQTEVESFFKLAFNYDCPKELMDQLSSYQEQNGSVEDYVIDDGEKKITRAGMRCIMGNLVTSGRFQDFWLAMQRFGHDLDLKDLRPEVKSKPQGLARHTMTWGQLKYLEQFVSGTMKSIAKARVAEILAKSPNGSNIEGPFTLEASEGMVPRHSYRALMVAGMRVHPDETYELLGWLGEEEISKKVCGNVTETSGYNRNMNETEQANKQVTLRETILLAEEDLGQKTLRKLINSKSHSRLQSIANSYTDRGDYTLLVHLEQTPRSNPDFYTSVVKATDRTALPSRLRQKYSGKIDRLQVLVEANNVNREEIKNHKKQIQADAKSLGVSSCRVRYFSFGEDNYNYSVRDAETNEVKDVSLPHILSEPW</sequence>
<dbReference type="Pfam" id="PF00621">
    <property type="entry name" value="RhoGEF"/>
    <property type="match status" value="1"/>
</dbReference>
<feature type="compositionally biased region" description="Low complexity" evidence="3">
    <location>
        <begin position="156"/>
        <end position="172"/>
    </location>
</feature>
<dbReference type="PROSITE" id="PS50010">
    <property type="entry name" value="DH_2"/>
    <property type="match status" value="1"/>
</dbReference>
<organism evidence="6 7">
    <name type="scientific">Planoprotostelium fungivorum</name>
    <dbReference type="NCBI Taxonomy" id="1890364"/>
    <lineage>
        <taxon>Eukaryota</taxon>
        <taxon>Amoebozoa</taxon>
        <taxon>Evosea</taxon>
        <taxon>Variosea</taxon>
        <taxon>Cavosteliida</taxon>
        <taxon>Cavosteliaceae</taxon>
        <taxon>Planoprotostelium</taxon>
    </lineage>
</organism>
<dbReference type="EMBL" id="MDYQ01000599">
    <property type="protein sequence ID" value="PRP73504.1"/>
    <property type="molecule type" value="Genomic_DNA"/>
</dbReference>
<dbReference type="SUPFAM" id="SSF48065">
    <property type="entry name" value="DBL homology domain (DH-domain)"/>
    <property type="match status" value="1"/>
</dbReference>
<dbReference type="SUPFAM" id="SSF57889">
    <property type="entry name" value="Cysteine-rich domain"/>
    <property type="match status" value="1"/>
</dbReference>
<dbReference type="Gene3D" id="3.30.60.20">
    <property type="match status" value="1"/>
</dbReference>
<feature type="compositionally biased region" description="Polar residues" evidence="3">
    <location>
        <begin position="89"/>
        <end position="117"/>
    </location>
</feature>
<feature type="compositionally biased region" description="Basic and acidic residues" evidence="3">
    <location>
        <begin position="559"/>
        <end position="568"/>
    </location>
</feature>
<name>A0A2P6MP67_9EUKA</name>
<feature type="region of interest" description="Disordered" evidence="3">
    <location>
        <begin position="475"/>
        <end position="579"/>
    </location>
</feature>
<dbReference type="SMART" id="SM00109">
    <property type="entry name" value="C1"/>
    <property type="match status" value="1"/>
</dbReference>
<evidence type="ECO:0000313" key="7">
    <source>
        <dbReference type="Proteomes" id="UP000241769"/>
    </source>
</evidence>
<dbReference type="SMART" id="SM00325">
    <property type="entry name" value="RhoGEF"/>
    <property type="match status" value="1"/>
</dbReference>
<feature type="compositionally biased region" description="Acidic residues" evidence="3">
    <location>
        <begin position="972"/>
        <end position="981"/>
    </location>
</feature>
<feature type="region of interest" description="Disordered" evidence="3">
    <location>
        <begin position="864"/>
        <end position="883"/>
    </location>
</feature>
<feature type="compositionally biased region" description="Low complexity" evidence="3">
    <location>
        <begin position="798"/>
        <end position="815"/>
    </location>
</feature>
<gene>
    <name evidence="6" type="ORF">PROFUN_02513</name>
</gene>
<dbReference type="Gene3D" id="1.20.900.10">
    <property type="entry name" value="Dbl homology (DH) domain"/>
    <property type="match status" value="1"/>
</dbReference>
<dbReference type="CDD" id="cd00160">
    <property type="entry name" value="RhoGEF"/>
    <property type="match status" value="1"/>
</dbReference>
<feature type="region of interest" description="Disordered" evidence="3">
    <location>
        <begin position="60"/>
        <end position="185"/>
    </location>
</feature>
<evidence type="ECO:0000256" key="3">
    <source>
        <dbReference type="SAM" id="MobiDB-lite"/>
    </source>
</evidence>
<dbReference type="PROSITE" id="PS00479">
    <property type="entry name" value="ZF_DAG_PE_1"/>
    <property type="match status" value="1"/>
</dbReference>
<dbReference type="InterPro" id="IPR018247">
    <property type="entry name" value="EF_Hand_1_Ca_BS"/>
</dbReference>
<dbReference type="InterPro" id="IPR002219">
    <property type="entry name" value="PKC_DAG/PE"/>
</dbReference>
<dbReference type="GO" id="GO:0005085">
    <property type="term" value="F:guanyl-nucleotide exchange factor activity"/>
    <property type="evidence" value="ECO:0007669"/>
    <property type="project" value="InterPro"/>
</dbReference>
<dbReference type="OrthoDB" id="10020961at2759"/>
<dbReference type="InterPro" id="IPR035899">
    <property type="entry name" value="DBL_dom_sf"/>
</dbReference>
<dbReference type="SUPFAM" id="SSF52540">
    <property type="entry name" value="P-loop containing nucleoside triphosphate hydrolases"/>
    <property type="match status" value="1"/>
</dbReference>
<evidence type="ECO:0000259" key="5">
    <source>
        <dbReference type="PROSITE" id="PS50081"/>
    </source>
</evidence>
<dbReference type="PROSITE" id="PS00018">
    <property type="entry name" value="EF_HAND_1"/>
    <property type="match status" value="1"/>
</dbReference>
<dbReference type="InterPro" id="IPR000219">
    <property type="entry name" value="DH_dom"/>
</dbReference>
<dbReference type="PANTHER" id="PTHR12673">
    <property type="entry name" value="FACIOGENITAL DYSPLASIA PROTEIN"/>
    <property type="match status" value="1"/>
</dbReference>
<dbReference type="InterPro" id="IPR046349">
    <property type="entry name" value="C1-like_sf"/>
</dbReference>
<reference evidence="6 7" key="1">
    <citation type="journal article" date="2018" name="Genome Biol. Evol.">
        <title>Multiple Roots of Fruiting Body Formation in Amoebozoa.</title>
        <authorList>
            <person name="Hillmann F."/>
            <person name="Forbes G."/>
            <person name="Novohradska S."/>
            <person name="Ferling I."/>
            <person name="Riege K."/>
            <person name="Groth M."/>
            <person name="Westermann M."/>
            <person name="Marz M."/>
            <person name="Spaller T."/>
            <person name="Winckler T."/>
            <person name="Schaap P."/>
            <person name="Glockner G."/>
        </authorList>
    </citation>
    <scope>NUCLEOTIDE SEQUENCE [LARGE SCALE GENOMIC DNA]</scope>
    <source>
        <strain evidence="6 7">Jena</strain>
    </source>
</reference>
<keyword evidence="1" id="KW-0479">Metal-binding</keyword>
<dbReference type="GO" id="GO:0005525">
    <property type="term" value="F:GTP binding"/>
    <property type="evidence" value="ECO:0007669"/>
    <property type="project" value="InterPro"/>
</dbReference>
<feature type="domain" description="DH" evidence="4">
    <location>
        <begin position="218"/>
        <end position="398"/>
    </location>
</feature>
<feature type="domain" description="Phorbol-ester/DAG-type" evidence="5">
    <location>
        <begin position="406"/>
        <end position="458"/>
    </location>
</feature>
<feature type="compositionally biased region" description="Polar residues" evidence="3">
    <location>
        <begin position="475"/>
        <end position="485"/>
    </location>
</feature>
<feature type="compositionally biased region" description="Basic residues" evidence="3">
    <location>
        <begin position="494"/>
        <end position="506"/>
    </location>
</feature>
<dbReference type="Gene3D" id="1.10.238.10">
    <property type="entry name" value="EF-hand"/>
    <property type="match status" value="1"/>
</dbReference>
<feature type="compositionally biased region" description="Low complexity" evidence="3">
    <location>
        <begin position="67"/>
        <end position="80"/>
    </location>
</feature>
<dbReference type="GO" id="GO:0046872">
    <property type="term" value="F:metal ion binding"/>
    <property type="evidence" value="ECO:0007669"/>
    <property type="project" value="UniProtKB-KW"/>
</dbReference>
<evidence type="ECO:0000256" key="2">
    <source>
        <dbReference type="ARBA" id="ARBA00022833"/>
    </source>
</evidence>
<dbReference type="STRING" id="1890364.A0A2P6MP67"/>
<feature type="compositionally biased region" description="Polar residues" evidence="3">
    <location>
        <begin position="776"/>
        <end position="786"/>
    </location>
</feature>
<feature type="compositionally biased region" description="Polar residues" evidence="3">
    <location>
        <begin position="915"/>
        <end position="924"/>
    </location>
</feature>
<evidence type="ECO:0000256" key="1">
    <source>
        <dbReference type="ARBA" id="ARBA00022723"/>
    </source>
</evidence>
<feature type="region of interest" description="Disordered" evidence="3">
    <location>
        <begin position="914"/>
        <end position="981"/>
    </location>
</feature>
<dbReference type="Proteomes" id="UP000241769">
    <property type="component" value="Unassembled WGS sequence"/>
</dbReference>
<dbReference type="PANTHER" id="PTHR12673:SF159">
    <property type="entry name" value="LD03170P"/>
    <property type="match status" value="1"/>
</dbReference>
<feature type="region of interest" description="Disordered" evidence="3">
    <location>
        <begin position="775"/>
        <end position="815"/>
    </location>
</feature>
<dbReference type="PROSITE" id="PS50081">
    <property type="entry name" value="ZF_DAG_PE_2"/>
    <property type="match status" value="1"/>
</dbReference>
<proteinExistence type="predicted"/>
<dbReference type="SMART" id="SM00174">
    <property type="entry name" value="RHO"/>
    <property type="match status" value="1"/>
</dbReference>
<keyword evidence="7" id="KW-1185">Reference proteome</keyword>
<dbReference type="InParanoid" id="A0A2P6MP67"/>
<dbReference type="Pfam" id="PF00071">
    <property type="entry name" value="Ras"/>
    <property type="match status" value="1"/>
</dbReference>
<comment type="caution">
    <text evidence="6">The sequence shown here is derived from an EMBL/GenBank/DDBJ whole genome shotgun (WGS) entry which is preliminary data.</text>
</comment>
<dbReference type="GO" id="GO:0003924">
    <property type="term" value="F:GTPase activity"/>
    <property type="evidence" value="ECO:0007669"/>
    <property type="project" value="InterPro"/>
</dbReference>
<accession>A0A2P6MP67</accession>
<dbReference type="InterPro" id="IPR051092">
    <property type="entry name" value="FYVE_RhoGEF_PH"/>
</dbReference>
<evidence type="ECO:0000259" key="4">
    <source>
        <dbReference type="PROSITE" id="PS50010"/>
    </source>
</evidence>
<dbReference type="CDD" id="cd00029">
    <property type="entry name" value="C1"/>
    <property type="match status" value="1"/>
</dbReference>
<evidence type="ECO:0000313" key="6">
    <source>
        <dbReference type="EMBL" id="PRP73504.1"/>
    </source>
</evidence>
<dbReference type="Pfam" id="PF00130">
    <property type="entry name" value="C1_1"/>
    <property type="match status" value="1"/>
</dbReference>
<keyword evidence="2" id="KW-0862">Zinc</keyword>
<dbReference type="GO" id="GO:0005737">
    <property type="term" value="C:cytoplasm"/>
    <property type="evidence" value="ECO:0007669"/>
    <property type="project" value="TreeGrafter"/>
</dbReference>
<dbReference type="InterPro" id="IPR001806">
    <property type="entry name" value="Small_GTPase"/>
</dbReference>
<dbReference type="Gene3D" id="3.40.50.300">
    <property type="entry name" value="P-loop containing nucleotide triphosphate hydrolases"/>
    <property type="match status" value="1"/>
</dbReference>
<protein>
    <submittedName>
        <fullName evidence="6">Mitochondrial Rho GTPase 2-like</fullName>
    </submittedName>
</protein>